<dbReference type="InterPro" id="IPR050744">
    <property type="entry name" value="AI-2_Isomerase_LsrG"/>
</dbReference>
<dbReference type="SUPFAM" id="SSF54909">
    <property type="entry name" value="Dimeric alpha+beta barrel"/>
    <property type="match status" value="1"/>
</dbReference>
<evidence type="ECO:0000313" key="3">
    <source>
        <dbReference type="Proteomes" id="UP000326789"/>
    </source>
</evidence>
<reference evidence="2 3" key="1">
    <citation type="submission" date="2019-09" db="EMBL/GenBank/DDBJ databases">
        <title>Whole genome sequence of Vibrio fortis.</title>
        <authorList>
            <person name="Das S.K."/>
        </authorList>
    </citation>
    <scope>NUCLEOTIDE SEQUENCE [LARGE SCALE GENOMIC DNA]</scope>
    <source>
        <strain evidence="2 3">AN60</strain>
    </source>
</reference>
<evidence type="ECO:0000259" key="1">
    <source>
        <dbReference type="PROSITE" id="PS51725"/>
    </source>
</evidence>
<dbReference type="InterPro" id="IPR011008">
    <property type="entry name" value="Dimeric_a/b-barrel"/>
</dbReference>
<keyword evidence="2" id="KW-0503">Monooxygenase</keyword>
<accession>A0A5N3QTK6</accession>
<dbReference type="PROSITE" id="PS51725">
    <property type="entry name" value="ABM"/>
    <property type="match status" value="1"/>
</dbReference>
<protein>
    <submittedName>
        <fullName evidence="2">Antibiotic biosynthesis monooxygenase</fullName>
    </submittedName>
</protein>
<keyword evidence="2" id="KW-0560">Oxidoreductase</keyword>
<comment type="caution">
    <text evidence="2">The sequence shown here is derived from an EMBL/GenBank/DDBJ whole genome shotgun (WGS) entry which is preliminary data.</text>
</comment>
<sequence>MFHSSLCLLPIAYCLLPIAYCLLPICTKVFCVLLYLLSKDSPVNSFVSIGAKQCSLKATVYWENLMIINTVKGQVKPEFKEKFIAHMAELAETVRAEKGCIAYDLNVDTENELVLFLFEKWESKEDILAHLATEHMQSHLAEAQPWFDSLEMETFEATKFDLF</sequence>
<dbReference type="AlphaFoldDB" id="A0A5N3QTK6"/>
<dbReference type="EMBL" id="VWSE01000010">
    <property type="protein sequence ID" value="KAB0285508.1"/>
    <property type="molecule type" value="Genomic_DNA"/>
</dbReference>
<dbReference type="Proteomes" id="UP000326789">
    <property type="component" value="Unassembled WGS sequence"/>
</dbReference>
<proteinExistence type="predicted"/>
<organism evidence="2 3">
    <name type="scientific">Vibrio fortis</name>
    <dbReference type="NCBI Taxonomy" id="212667"/>
    <lineage>
        <taxon>Bacteria</taxon>
        <taxon>Pseudomonadati</taxon>
        <taxon>Pseudomonadota</taxon>
        <taxon>Gammaproteobacteria</taxon>
        <taxon>Vibrionales</taxon>
        <taxon>Vibrionaceae</taxon>
        <taxon>Vibrio</taxon>
    </lineage>
</organism>
<dbReference type="InterPro" id="IPR007138">
    <property type="entry name" value="ABM_dom"/>
</dbReference>
<feature type="domain" description="ABM" evidence="1">
    <location>
        <begin position="67"/>
        <end position="160"/>
    </location>
</feature>
<dbReference type="PANTHER" id="PTHR33336:SF3">
    <property type="entry name" value="ABM DOMAIN-CONTAINING PROTEIN"/>
    <property type="match status" value="1"/>
</dbReference>
<gene>
    <name evidence="2" type="ORF">F2P58_23655</name>
</gene>
<dbReference type="GO" id="GO:0004497">
    <property type="term" value="F:monooxygenase activity"/>
    <property type="evidence" value="ECO:0007669"/>
    <property type="project" value="UniProtKB-KW"/>
</dbReference>
<dbReference type="Gene3D" id="3.30.70.100">
    <property type="match status" value="1"/>
</dbReference>
<dbReference type="PANTHER" id="PTHR33336">
    <property type="entry name" value="QUINOL MONOOXYGENASE YGIN-RELATED"/>
    <property type="match status" value="1"/>
</dbReference>
<evidence type="ECO:0000313" key="2">
    <source>
        <dbReference type="EMBL" id="KAB0285508.1"/>
    </source>
</evidence>
<dbReference type="Pfam" id="PF03992">
    <property type="entry name" value="ABM"/>
    <property type="match status" value="1"/>
</dbReference>
<name>A0A5N3QTK6_9VIBR</name>